<keyword evidence="1" id="KW-1133">Transmembrane helix</keyword>
<reference evidence="2 3" key="1">
    <citation type="journal article" date="2015" name="Genome Announc.">
        <title>Complete Genome Sequence of Cupriavidus basilensis 4G11, Isolated from the Oak Ridge Field Research Center Site.</title>
        <authorList>
            <person name="Ray J."/>
            <person name="Waters R.J."/>
            <person name="Skerker J.M."/>
            <person name="Kuehl J.V."/>
            <person name="Price M.N."/>
            <person name="Huang J."/>
            <person name="Chakraborty R."/>
            <person name="Arkin A.P."/>
            <person name="Deutschbauer A."/>
        </authorList>
    </citation>
    <scope>NUCLEOTIDE SEQUENCE [LARGE SCALE GENOMIC DNA]</scope>
    <source>
        <strain evidence="2">4G11</strain>
    </source>
</reference>
<sequence length="80" mass="8467">MSRSKDAAQARAAREALQFCLGHGVRGYGAGDAGGHQPVVHRDQIHAARAAAEIDFDRMGTLVLTLAGLEVIVIVVCLTR</sequence>
<keyword evidence="1" id="KW-0472">Membrane</keyword>
<gene>
    <name evidence="2" type="ORF">RR42_s2839</name>
</gene>
<dbReference type="Proteomes" id="UP000031843">
    <property type="component" value="Chromosome secondary"/>
</dbReference>
<proteinExistence type="predicted"/>
<accession>A0A0C4YPL1</accession>
<feature type="transmembrane region" description="Helical" evidence="1">
    <location>
        <begin position="59"/>
        <end position="78"/>
    </location>
</feature>
<organism evidence="2 3">
    <name type="scientific">Cupriavidus basilensis</name>
    <dbReference type="NCBI Taxonomy" id="68895"/>
    <lineage>
        <taxon>Bacteria</taxon>
        <taxon>Pseudomonadati</taxon>
        <taxon>Pseudomonadota</taxon>
        <taxon>Betaproteobacteria</taxon>
        <taxon>Burkholderiales</taxon>
        <taxon>Burkholderiaceae</taxon>
        <taxon>Cupriavidus</taxon>
    </lineage>
</organism>
<evidence type="ECO:0000313" key="2">
    <source>
        <dbReference type="EMBL" id="AJG24420.1"/>
    </source>
</evidence>
<evidence type="ECO:0000256" key="1">
    <source>
        <dbReference type="SAM" id="Phobius"/>
    </source>
</evidence>
<keyword evidence="3" id="KW-1185">Reference proteome</keyword>
<keyword evidence="1" id="KW-0812">Transmembrane</keyword>
<dbReference type="EMBL" id="CP010537">
    <property type="protein sequence ID" value="AJG24420.1"/>
    <property type="molecule type" value="Genomic_DNA"/>
</dbReference>
<dbReference type="RefSeq" id="WP_043356572.1">
    <property type="nucleotide sequence ID" value="NZ_CP010537.1"/>
</dbReference>
<dbReference type="AlphaFoldDB" id="A0A0C4YPL1"/>
<name>A0A0C4YPL1_9BURK</name>
<protein>
    <submittedName>
        <fullName evidence="2">Uncharacterized protein</fullName>
    </submittedName>
</protein>
<dbReference type="KEGG" id="cbw:RR42_s2839"/>
<evidence type="ECO:0000313" key="3">
    <source>
        <dbReference type="Proteomes" id="UP000031843"/>
    </source>
</evidence>